<gene>
    <name evidence="2" type="ORF">TBIB3V08_LOCUS13897</name>
</gene>
<feature type="compositionally biased region" description="Low complexity" evidence="1">
    <location>
        <begin position="10"/>
        <end position="29"/>
    </location>
</feature>
<dbReference type="GO" id="GO:0042383">
    <property type="term" value="C:sarcolemma"/>
    <property type="evidence" value="ECO:0007669"/>
    <property type="project" value="TreeGrafter"/>
</dbReference>
<dbReference type="InterPro" id="IPR015919">
    <property type="entry name" value="Cadherin-like_sf"/>
</dbReference>
<protein>
    <submittedName>
        <fullName evidence="2">Uncharacterized protein</fullName>
    </submittedName>
</protein>
<dbReference type="GO" id="GO:0016011">
    <property type="term" value="C:dystroglycan complex"/>
    <property type="evidence" value="ECO:0007669"/>
    <property type="project" value="TreeGrafter"/>
</dbReference>
<proteinExistence type="predicted"/>
<accession>A0A7R9FDL9</accession>
<dbReference type="GO" id="GO:0043236">
    <property type="term" value="F:laminin binding"/>
    <property type="evidence" value="ECO:0007669"/>
    <property type="project" value="TreeGrafter"/>
</dbReference>
<sequence>MLQETEPLPTHSSSNSDSMSSTEESATTGTEEDTATPAGLSTSSRPPDGEVVEFDTKNIPPSVGRQLPRLPITAGKFIRYKIPESAFSDLEDGNTRNLRLIFKAPNGTSVSMDNWVQFNPESQEVYALLPCANVGSETFVLINVLTDKRTNLKDNVLTDKRTNLKDNVLTDKRTNLKDNVLTNKRTNLKDNVLTNKRTNLKVNNQ</sequence>
<dbReference type="AlphaFoldDB" id="A0A7R9FDL9"/>
<dbReference type="GO" id="GO:0007411">
    <property type="term" value="P:axon guidance"/>
    <property type="evidence" value="ECO:0007669"/>
    <property type="project" value="TreeGrafter"/>
</dbReference>
<evidence type="ECO:0000313" key="2">
    <source>
        <dbReference type="EMBL" id="CAD7451629.1"/>
    </source>
</evidence>
<dbReference type="Gene3D" id="2.60.40.10">
    <property type="entry name" value="Immunoglobulins"/>
    <property type="match status" value="1"/>
</dbReference>
<dbReference type="InterPro" id="IPR013783">
    <property type="entry name" value="Ig-like_fold"/>
</dbReference>
<feature type="region of interest" description="Disordered" evidence="1">
    <location>
        <begin position="1"/>
        <end position="66"/>
    </location>
</feature>
<evidence type="ECO:0000256" key="1">
    <source>
        <dbReference type="SAM" id="MobiDB-lite"/>
    </source>
</evidence>
<dbReference type="PANTHER" id="PTHR21559:SF21">
    <property type="entry name" value="DYSTROGLYCAN 1"/>
    <property type="match status" value="1"/>
</dbReference>
<dbReference type="PANTHER" id="PTHR21559">
    <property type="entry name" value="DYSTROGLYCAN-RELATED"/>
    <property type="match status" value="1"/>
</dbReference>
<name>A0A7R9FDL9_9NEOP</name>
<dbReference type="SUPFAM" id="SSF49313">
    <property type="entry name" value="Cadherin-like"/>
    <property type="match status" value="1"/>
</dbReference>
<dbReference type="GO" id="GO:0005509">
    <property type="term" value="F:calcium ion binding"/>
    <property type="evidence" value="ECO:0007669"/>
    <property type="project" value="InterPro"/>
</dbReference>
<reference evidence="2" key="1">
    <citation type="submission" date="2020-11" db="EMBL/GenBank/DDBJ databases">
        <authorList>
            <person name="Tran Van P."/>
        </authorList>
    </citation>
    <scope>NUCLEOTIDE SEQUENCE</scope>
</reference>
<dbReference type="GO" id="GO:0021675">
    <property type="term" value="P:nerve development"/>
    <property type="evidence" value="ECO:0007669"/>
    <property type="project" value="TreeGrafter"/>
</dbReference>
<organism evidence="2">
    <name type="scientific">Timema bartmani</name>
    <dbReference type="NCBI Taxonomy" id="61472"/>
    <lineage>
        <taxon>Eukaryota</taxon>
        <taxon>Metazoa</taxon>
        <taxon>Ecdysozoa</taxon>
        <taxon>Arthropoda</taxon>
        <taxon>Hexapoda</taxon>
        <taxon>Insecta</taxon>
        <taxon>Pterygota</taxon>
        <taxon>Neoptera</taxon>
        <taxon>Polyneoptera</taxon>
        <taxon>Phasmatodea</taxon>
        <taxon>Timematodea</taxon>
        <taxon>Timematoidea</taxon>
        <taxon>Timematidae</taxon>
        <taxon>Timema</taxon>
    </lineage>
</organism>
<dbReference type="EMBL" id="OD601175">
    <property type="protein sequence ID" value="CAD7451629.1"/>
    <property type="molecule type" value="Genomic_DNA"/>
</dbReference>
<dbReference type="GO" id="GO:0002009">
    <property type="term" value="P:morphogenesis of an epithelium"/>
    <property type="evidence" value="ECO:0007669"/>
    <property type="project" value="TreeGrafter"/>
</dbReference>